<evidence type="ECO:0000313" key="2">
    <source>
        <dbReference type="Proteomes" id="UP000285138"/>
    </source>
</evidence>
<name>A0A424YIY8_9FIRM</name>
<dbReference type="EMBL" id="QZAA01000017">
    <property type="protein sequence ID" value="RQD78464.1"/>
    <property type="molecule type" value="Genomic_DNA"/>
</dbReference>
<gene>
    <name evidence="1" type="ORF">D5R97_00335</name>
</gene>
<reference evidence="1 2" key="1">
    <citation type="submission" date="2018-08" db="EMBL/GenBank/DDBJ databases">
        <title>The metabolism and importance of syntrophic acetate oxidation coupled to methane or sulfide production in haloalkaline environments.</title>
        <authorList>
            <person name="Timmers P.H.A."/>
            <person name="Vavourakis C.D."/>
            <person name="Sorokin D.Y."/>
            <person name="Sinninghe Damste J.S."/>
            <person name="Muyzer G."/>
            <person name="Stams A.J.M."/>
            <person name="Plugge C.M."/>
        </authorList>
    </citation>
    <scope>NUCLEOTIDE SEQUENCE [LARGE SCALE GENOMIC DNA]</scope>
    <source>
        <strain evidence="1">MSAO_Bac1</strain>
    </source>
</reference>
<accession>A0A424YIY8</accession>
<proteinExistence type="predicted"/>
<sequence length="497" mass="56409">MLFCEKLDFLMNITNTANSSLARHVSLDPSFISRLRKGTRNPAREDNYVKLMAAYLARNLTAPYQRVTLAETLGIPLKKLPSDQKSLSTLIYQWLAEDSGEKTAPGEDFVEELTIDKIRFKRPGVDPGEASGAGKGSGNSLAKIPDVFFGIEGRREAVLCFLTSVLEKETPSTLLLLSEESIEWLTGSREFMAKWSNLLARILMKGHKIKIIHKVSRTLDELFSAIDQWLPLYITGSIEAYFYPKVRDGIFKRTLFIAPGIAALSSTSVDHNLESSPLFYSTHKKTIEGLTREFNYYLGLCRPLMGIFTGQEKDSFGKVLQEFEEEEGHRILKSQGLSTLTMPVELLKRFLVRLEEPRKDDFLAYHKKRVENFQKSLQDYTFTELISPPSPQAVEKGEAPVNLSHLLFNRPVFYEKGEYQWHLENMVELTRTYNNYQVYFSPEVEDKGKGYMIYAKEDVGVLVGKTSPPAAIFAINESNLTAAFWDYLSSQIQGQPL</sequence>
<evidence type="ECO:0000313" key="1">
    <source>
        <dbReference type="EMBL" id="RQD78464.1"/>
    </source>
</evidence>
<comment type="caution">
    <text evidence="1">The sequence shown here is derived from an EMBL/GenBank/DDBJ whole genome shotgun (WGS) entry which is preliminary data.</text>
</comment>
<organism evidence="1 2">
    <name type="scientific">Candidatus Syntrophonatronum acetioxidans</name>
    <dbReference type="NCBI Taxonomy" id="1795816"/>
    <lineage>
        <taxon>Bacteria</taxon>
        <taxon>Bacillati</taxon>
        <taxon>Bacillota</taxon>
        <taxon>Clostridia</taxon>
        <taxon>Eubacteriales</taxon>
        <taxon>Syntrophomonadaceae</taxon>
        <taxon>Candidatus Syntrophonatronum</taxon>
    </lineage>
</organism>
<protein>
    <submittedName>
        <fullName evidence="1">Transcriptional regulator</fullName>
    </submittedName>
</protein>
<dbReference type="Proteomes" id="UP000285138">
    <property type="component" value="Unassembled WGS sequence"/>
</dbReference>
<dbReference type="AlphaFoldDB" id="A0A424YIY8"/>